<gene>
    <name evidence="2" type="ORF">QYE76_050147</name>
</gene>
<feature type="region of interest" description="Disordered" evidence="1">
    <location>
        <begin position="324"/>
        <end position="360"/>
    </location>
</feature>
<evidence type="ECO:0000313" key="3">
    <source>
        <dbReference type="Proteomes" id="UP001231189"/>
    </source>
</evidence>
<proteinExistence type="predicted"/>
<protein>
    <submittedName>
        <fullName evidence="2">Uncharacterized protein</fullName>
    </submittedName>
</protein>
<comment type="caution">
    <text evidence="2">The sequence shown here is derived from an EMBL/GenBank/DDBJ whole genome shotgun (WGS) entry which is preliminary data.</text>
</comment>
<name>A0AAD8WIY3_LOLMU</name>
<feature type="compositionally biased region" description="Pro residues" evidence="1">
    <location>
        <begin position="254"/>
        <end position="293"/>
    </location>
</feature>
<dbReference type="Pfam" id="PF14223">
    <property type="entry name" value="Retrotran_gag_2"/>
    <property type="match status" value="1"/>
</dbReference>
<accession>A0AAD8WIY3</accession>
<evidence type="ECO:0000256" key="1">
    <source>
        <dbReference type="SAM" id="MobiDB-lite"/>
    </source>
</evidence>
<dbReference type="PRINTS" id="PR01217">
    <property type="entry name" value="PRICHEXTENSN"/>
</dbReference>
<evidence type="ECO:0000313" key="2">
    <source>
        <dbReference type="EMBL" id="KAK1661988.1"/>
    </source>
</evidence>
<sequence>MGAHGRGGHVGGPEGATWAADTIADVYPFVSIVLDLSKHNFYHWRHLFHVHLGCCGLRDHINLASTPRPADPRWVKDDLTVIQWIYTRISTELFNLVSTDDATAAQLWAALQQLFQDNSDSRVNALQIELRTSTQCDSPVIVFCQRIKTIGDELWELSDHAYDRTLINALLVGLGDQFEKQVAFIPLLKPYPTFAEVRSILQLEAQNQARKATRHPHVFHTALRPPLLPTPATPPTAPPGWRPSPNYRGKNPVYRPPAPAPTPPPRPPTPAPAPPAPTSLAPLPPSAMAPWPPQHDAWTGLVQAWPMPWSPPSPYGAPPAYTGHWSPSLRPSIGAPEPLAPRPPQQVYTAQASPTYMLSP</sequence>
<organism evidence="2 3">
    <name type="scientific">Lolium multiflorum</name>
    <name type="common">Italian ryegrass</name>
    <name type="synonym">Lolium perenne subsp. multiflorum</name>
    <dbReference type="NCBI Taxonomy" id="4521"/>
    <lineage>
        <taxon>Eukaryota</taxon>
        <taxon>Viridiplantae</taxon>
        <taxon>Streptophyta</taxon>
        <taxon>Embryophyta</taxon>
        <taxon>Tracheophyta</taxon>
        <taxon>Spermatophyta</taxon>
        <taxon>Magnoliopsida</taxon>
        <taxon>Liliopsida</taxon>
        <taxon>Poales</taxon>
        <taxon>Poaceae</taxon>
        <taxon>BOP clade</taxon>
        <taxon>Pooideae</taxon>
        <taxon>Poodae</taxon>
        <taxon>Poeae</taxon>
        <taxon>Poeae Chloroplast Group 2 (Poeae type)</taxon>
        <taxon>Loliodinae</taxon>
        <taxon>Loliinae</taxon>
        <taxon>Lolium</taxon>
    </lineage>
</organism>
<dbReference type="PANTHER" id="PTHR47481:SF41">
    <property type="entry name" value="COPIA-LIKE POLYPROTEIN_RETROTRANSPOSON"/>
    <property type="match status" value="1"/>
</dbReference>
<feature type="compositionally biased region" description="Pro residues" evidence="1">
    <location>
        <begin position="226"/>
        <end position="242"/>
    </location>
</feature>
<dbReference type="Proteomes" id="UP001231189">
    <property type="component" value="Unassembled WGS sequence"/>
</dbReference>
<feature type="region of interest" description="Disordered" evidence="1">
    <location>
        <begin position="222"/>
        <end position="295"/>
    </location>
</feature>
<keyword evidence="3" id="KW-1185">Reference proteome</keyword>
<reference evidence="2" key="1">
    <citation type="submission" date="2023-07" db="EMBL/GenBank/DDBJ databases">
        <title>A chromosome-level genome assembly of Lolium multiflorum.</title>
        <authorList>
            <person name="Chen Y."/>
            <person name="Copetti D."/>
            <person name="Kolliker R."/>
            <person name="Studer B."/>
        </authorList>
    </citation>
    <scope>NUCLEOTIDE SEQUENCE</scope>
    <source>
        <strain evidence="2">02402/16</strain>
        <tissue evidence="2">Leaf</tissue>
    </source>
</reference>
<dbReference type="EMBL" id="JAUUTY010000003">
    <property type="protein sequence ID" value="KAK1661988.1"/>
    <property type="molecule type" value="Genomic_DNA"/>
</dbReference>
<dbReference type="AlphaFoldDB" id="A0AAD8WIY3"/>
<feature type="compositionally biased region" description="Polar residues" evidence="1">
    <location>
        <begin position="346"/>
        <end position="360"/>
    </location>
</feature>
<dbReference type="PANTHER" id="PTHR47481">
    <property type="match status" value="1"/>
</dbReference>